<accession>A0A381WDC8</accession>
<feature type="region of interest" description="Disordered" evidence="1">
    <location>
        <begin position="27"/>
        <end position="68"/>
    </location>
</feature>
<sequence>MYLEQAEQEDLLEYADDWYCRNCEYGPLNETDDKCPRCKTPWNEDYPSNETDDYSGEELEDQPSDKLY</sequence>
<dbReference type="AlphaFoldDB" id="A0A381WDC8"/>
<name>A0A381WDC8_9ZZZZ</name>
<evidence type="ECO:0000313" key="2">
    <source>
        <dbReference type="EMBL" id="SVA50038.1"/>
    </source>
</evidence>
<dbReference type="EMBL" id="UINC01011325">
    <property type="protein sequence ID" value="SVA50038.1"/>
    <property type="molecule type" value="Genomic_DNA"/>
</dbReference>
<protein>
    <submittedName>
        <fullName evidence="2">Uncharacterized protein</fullName>
    </submittedName>
</protein>
<proteinExistence type="predicted"/>
<gene>
    <name evidence="2" type="ORF">METZ01_LOCUS102892</name>
</gene>
<evidence type="ECO:0000256" key="1">
    <source>
        <dbReference type="SAM" id="MobiDB-lite"/>
    </source>
</evidence>
<organism evidence="2">
    <name type="scientific">marine metagenome</name>
    <dbReference type="NCBI Taxonomy" id="408172"/>
    <lineage>
        <taxon>unclassified sequences</taxon>
        <taxon>metagenomes</taxon>
        <taxon>ecological metagenomes</taxon>
    </lineage>
</organism>
<feature type="compositionally biased region" description="Acidic residues" evidence="1">
    <location>
        <begin position="50"/>
        <end position="62"/>
    </location>
</feature>
<reference evidence="2" key="1">
    <citation type="submission" date="2018-05" db="EMBL/GenBank/DDBJ databases">
        <authorList>
            <person name="Lanie J.A."/>
            <person name="Ng W.-L."/>
            <person name="Kazmierczak K.M."/>
            <person name="Andrzejewski T.M."/>
            <person name="Davidsen T.M."/>
            <person name="Wayne K.J."/>
            <person name="Tettelin H."/>
            <person name="Glass J.I."/>
            <person name="Rusch D."/>
            <person name="Podicherti R."/>
            <person name="Tsui H.-C.T."/>
            <person name="Winkler M.E."/>
        </authorList>
    </citation>
    <scope>NUCLEOTIDE SEQUENCE</scope>
</reference>